<organism evidence="6 7">
    <name type="scientific">Thomasclavelia ramosa</name>
    <dbReference type="NCBI Taxonomy" id="1547"/>
    <lineage>
        <taxon>Bacteria</taxon>
        <taxon>Bacillati</taxon>
        <taxon>Bacillota</taxon>
        <taxon>Erysipelotrichia</taxon>
        <taxon>Erysipelotrichales</taxon>
        <taxon>Coprobacillaceae</taxon>
        <taxon>Thomasclavelia</taxon>
    </lineage>
</organism>
<keyword evidence="1" id="KW-0805">Transcription regulation</keyword>
<dbReference type="EMBL" id="QUSL01000008">
    <property type="protein sequence ID" value="RGD86164.1"/>
    <property type="molecule type" value="Genomic_DNA"/>
</dbReference>
<dbReference type="Proteomes" id="UP000261032">
    <property type="component" value="Unassembled WGS sequence"/>
</dbReference>
<dbReference type="AlphaFoldDB" id="A0A3E3ACJ9"/>
<feature type="domain" description="HTH marR-type" evidence="4">
    <location>
        <begin position="1"/>
        <end position="139"/>
    </location>
</feature>
<name>A0A3E3ACJ9_9FIRM</name>
<dbReference type="Pfam" id="PF01047">
    <property type="entry name" value="MarR"/>
    <property type="match status" value="1"/>
</dbReference>
<proteinExistence type="predicted"/>
<dbReference type="PANTHER" id="PTHR42756:SF1">
    <property type="entry name" value="TRANSCRIPTIONAL REPRESSOR OF EMRAB OPERON"/>
    <property type="match status" value="1"/>
</dbReference>
<dbReference type="InterPro" id="IPR036390">
    <property type="entry name" value="WH_DNA-bd_sf"/>
</dbReference>
<keyword evidence="3" id="KW-0804">Transcription</keyword>
<evidence type="ECO:0000313" key="6">
    <source>
        <dbReference type="EMBL" id="RGD86164.1"/>
    </source>
</evidence>
<gene>
    <name evidence="6" type="ORF">DXB93_07135</name>
    <name evidence="5" type="ORF">PM738_07555</name>
</gene>
<dbReference type="GO" id="GO:0003677">
    <property type="term" value="F:DNA binding"/>
    <property type="evidence" value="ECO:0007669"/>
    <property type="project" value="UniProtKB-KW"/>
</dbReference>
<sequence length="145" mass="17018">MKEPEWIKMINYSQEIRLFSHLLNRRGKPKNVLTKDELDLLSILIIDDEIITPIIISKRMGVSKPLVSRLIEQLNKKELLLKSPHPFDKRSYCLKITAQGRKHLDDIYTYYLEPIYQLKKKLPSDDFTQLINLIKKSNITLKGGQ</sequence>
<accession>A0A3E3ACJ9</accession>
<evidence type="ECO:0000256" key="1">
    <source>
        <dbReference type="ARBA" id="ARBA00023015"/>
    </source>
</evidence>
<comment type="caution">
    <text evidence="6">The sequence shown here is derived from an EMBL/GenBank/DDBJ whole genome shotgun (WGS) entry which is preliminary data.</text>
</comment>
<protein>
    <submittedName>
        <fullName evidence="6">MarR family transcriptional regulator</fullName>
    </submittedName>
</protein>
<evidence type="ECO:0000256" key="3">
    <source>
        <dbReference type="ARBA" id="ARBA00023163"/>
    </source>
</evidence>
<dbReference type="EMBL" id="JAQLKE010000009">
    <property type="protein sequence ID" value="MDB7083652.1"/>
    <property type="molecule type" value="Genomic_DNA"/>
</dbReference>
<evidence type="ECO:0000256" key="2">
    <source>
        <dbReference type="ARBA" id="ARBA00023125"/>
    </source>
</evidence>
<reference evidence="5" key="2">
    <citation type="submission" date="2023-01" db="EMBL/GenBank/DDBJ databases">
        <title>Human gut microbiome strain richness.</title>
        <authorList>
            <person name="Chen-Liaw A."/>
        </authorList>
    </citation>
    <scope>NUCLEOTIDE SEQUENCE</scope>
    <source>
        <strain evidence="5">1001217st2_G6_1001217B_191108</strain>
    </source>
</reference>
<dbReference type="Proteomes" id="UP001211987">
    <property type="component" value="Unassembled WGS sequence"/>
</dbReference>
<dbReference type="InterPro" id="IPR000835">
    <property type="entry name" value="HTH_MarR-typ"/>
</dbReference>
<dbReference type="GeneID" id="64196342"/>
<dbReference type="Gene3D" id="1.10.10.10">
    <property type="entry name" value="Winged helix-like DNA-binding domain superfamily/Winged helix DNA-binding domain"/>
    <property type="match status" value="1"/>
</dbReference>
<evidence type="ECO:0000313" key="7">
    <source>
        <dbReference type="Proteomes" id="UP000261032"/>
    </source>
</evidence>
<evidence type="ECO:0000259" key="4">
    <source>
        <dbReference type="PROSITE" id="PS50995"/>
    </source>
</evidence>
<dbReference type="InterPro" id="IPR036388">
    <property type="entry name" value="WH-like_DNA-bd_sf"/>
</dbReference>
<dbReference type="SMART" id="SM00347">
    <property type="entry name" value="HTH_MARR"/>
    <property type="match status" value="1"/>
</dbReference>
<dbReference type="PRINTS" id="PR00598">
    <property type="entry name" value="HTHMARR"/>
</dbReference>
<dbReference type="SUPFAM" id="SSF46785">
    <property type="entry name" value="Winged helix' DNA-binding domain"/>
    <property type="match status" value="1"/>
</dbReference>
<keyword evidence="2" id="KW-0238">DNA-binding</keyword>
<dbReference type="RefSeq" id="WP_003534415.1">
    <property type="nucleotide sequence ID" value="NZ_AP031443.1"/>
</dbReference>
<dbReference type="PROSITE" id="PS50995">
    <property type="entry name" value="HTH_MARR_2"/>
    <property type="match status" value="1"/>
</dbReference>
<evidence type="ECO:0000313" key="5">
    <source>
        <dbReference type="EMBL" id="MDB7083652.1"/>
    </source>
</evidence>
<reference evidence="6 7" key="1">
    <citation type="submission" date="2018-08" db="EMBL/GenBank/DDBJ databases">
        <title>A genome reference for cultivated species of the human gut microbiota.</title>
        <authorList>
            <person name="Zou Y."/>
            <person name="Xue W."/>
            <person name="Luo G."/>
        </authorList>
    </citation>
    <scope>NUCLEOTIDE SEQUENCE [LARGE SCALE GENOMIC DNA]</scope>
    <source>
        <strain evidence="6 7">OM06-4</strain>
    </source>
</reference>
<dbReference type="GO" id="GO:0003700">
    <property type="term" value="F:DNA-binding transcription factor activity"/>
    <property type="evidence" value="ECO:0007669"/>
    <property type="project" value="InterPro"/>
</dbReference>
<dbReference type="PANTHER" id="PTHR42756">
    <property type="entry name" value="TRANSCRIPTIONAL REGULATOR, MARR"/>
    <property type="match status" value="1"/>
</dbReference>